<gene>
    <name evidence="2" type="ORF">AB4Y30_16370</name>
</gene>
<dbReference type="EMBL" id="CP162599">
    <property type="protein sequence ID" value="XDK32560.1"/>
    <property type="molecule type" value="Genomic_DNA"/>
</dbReference>
<reference evidence="2" key="1">
    <citation type="submission" date="2024-07" db="EMBL/GenBank/DDBJ databases">
        <title>Halotolerant mesophilic bacterium Ornithinibacillus sp. 4-3, sp. nov., isolated from soil.</title>
        <authorList>
            <person name="Sidarenka A.V."/>
            <person name="Guliayeva D.E."/>
            <person name="Leanovich S.I."/>
            <person name="Hileuskaya K.S."/>
            <person name="Akhremchuk A.E."/>
            <person name="Sikolenko M.A."/>
            <person name="Valentovich L.N."/>
        </authorList>
    </citation>
    <scope>NUCLEOTIDE SEQUENCE</scope>
    <source>
        <strain evidence="2">4-3</strain>
    </source>
</reference>
<dbReference type="InterPro" id="IPR047801">
    <property type="entry name" value="Peptidase_C45"/>
</dbReference>
<dbReference type="Gene3D" id="1.10.10.2120">
    <property type="match status" value="1"/>
</dbReference>
<dbReference type="InterPro" id="IPR005079">
    <property type="entry name" value="Peptidase_C45_hydrolase"/>
</dbReference>
<evidence type="ECO:0000259" key="1">
    <source>
        <dbReference type="Pfam" id="PF03417"/>
    </source>
</evidence>
<dbReference type="GO" id="GO:0016746">
    <property type="term" value="F:acyltransferase activity"/>
    <property type="evidence" value="ECO:0007669"/>
    <property type="project" value="UniProtKB-KW"/>
</dbReference>
<feature type="domain" description="Peptidase C45 hydrolase" evidence="1">
    <location>
        <begin position="127"/>
        <end position="357"/>
    </location>
</feature>
<dbReference type="RefSeq" id="WP_368653248.1">
    <property type="nucleotide sequence ID" value="NZ_CP162599.1"/>
</dbReference>
<dbReference type="InterPro" id="IPR047794">
    <property type="entry name" value="C45_proenzyme-like"/>
</dbReference>
<organism evidence="2">
    <name type="scientific">Ornithinibacillus sp. 4-3</name>
    <dbReference type="NCBI Taxonomy" id="3231488"/>
    <lineage>
        <taxon>Bacteria</taxon>
        <taxon>Bacillati</taxon>
        <taxon>Bacillota</taxon>
        <taxon>Bacilli</taxon>
        <taxon>Bacillales</taxon>
        <taxon>Bacillaceae</taxon>
        <taxon>Ornithinibacillus</taxon>
    </lineage>
</organism>
<protein>
    <submittedName>
        <fullName evidence="2">C45 family autoproteolytic acyltransferase/hydrolase</fullName>
    </submittedName>
</protein>
<dbReference type="Gene3D" id="3.60.60.10">
    <property type="entry name" value="Penicillin V Acylase, Chain A"/>
    <property type="match status" value="1"/>
</dbReference>
<dbReference type="PANTHER" id="PTHR34180">
    <property type="entry name" value="PEPTIDASE C45"/>
    <property type="match status" value="1"/>
</dbReference>
<proteinExistence type="predicted"/>
<evidence type="ECO:0000313" key="2">
    <source>
        <dbReference type="EMBL" id="XDK32560.1"/>
    </source>
</evidence>
<dbReference type="PANTHER" id="PTHR34180:SF1">
    <property type="entry name" value="BETA-ALANYL-DOPAMINE_CARCININE HYDROLASE"/>
    <property type="match status" value="1"/>
</dbReference>
<dbReference type="Pfam" id="PF03417">
    <property type="entry name" value="AAT"/>
    <property type="match status" value="1"/>
</dbReference>
<accession>A0AB39HPX9</accession>
<dbReference type="AlphaFoldDB" id="A0AB39HPX9"/>
<keyword evidence="2" id="KW-0012">Acyltransferase</keyword>
<name>A0AB39HPX9_9BACI</name>
<dbReference type="NCBIfam" id="NF040521">
    <property type="entry name" value="C45_proenzyme"/>
    <property type="match status" value="1"/>
</dbReference>
<sequence length="369" mass="41273">MTTSIEKSTDSFPFYRFSGTHKEIGQQYGKACKALIDRHLELVLNRLKKNFDTSIEDIATLALTYKPYIEKYAPFLAEEIEGMAEGADISIGEAYLLQVRAELNTHFANLNECTTFAVDSKGTLDGSPIIGQNADLPAFYKEIGVVIEFVPDEGPAHLMLTPAGQISYIGINDRGMGVFANYITCDDWREGFPRYMFSRTVLNAESVKEAEAIISNTYRGSSRNLILADKEDNLIDLEVTPNKIGRVEPQHGILAHSNHFISEALLGDERSKGASLKNSHLRLQRMTSLLEENYGKLSSEKMQEILRDRENYPNCICQIPGDELHQAPGEKISDVITFASVIAEPAKGKLWIAIGPPNEYEYKLYTFSK</sequence>
<keyword evidence="2" id="KW-0808">Transferase</keyword>